<dbReference type="InterPro" id="IPR036724">
    <property type="entry name" value="Cobalamin-bd_sf"/>
</dbReference>
<dbReference type="Pfam" id="PF02310">
    <property type="entry name" value="B12-binding"/>
    <property type="match status" value="1"/>
</dbReference>
<evidence type="ECO:0000259" key="7">
    <source>
        <dbReference type="PROSITE" id="PS51918"/>
    </source>
</evidence>
<dbReference type="CDD" id="cd01335">
    <property type="entry name" value="Radical_SAM"/>
    <property type="match status" value="1"/>
</dbReference>
<evidence type="ECO:0000256" key="2">
    <source>
        <dbReference type="ARBA" id="ARBA00022691"/>
    </source>
</evidence>
<feature type="domain" description="Radical SAM core" evidence="7">
    <location>
        <begin position="246"/>
        <end position="467"/>
    </location>
</feature>
<protein>
    <submittedName>
        <fullName evidence="8">Radical SAM protein</fullName>
    </submittedName>
</protein>
<evidence type="ECO:0000313" key="8">
    <source>
        <dbReference type="EMBL" id="MCQ4045261.1"/>
    </source>
</evidence>
<dbReference type="SFLD" id="SFLDS00029">
    <property type="entry name" value="Radical_SAM"/>
    <property type="match status" value="1"/>
</dbReference>
<dbReference type="PANTHER" id="PTHR43409">
    <property type="entry name" value="ANAEROBIC MAGNESIUM-PROTOPORPHYRIN IX MONOMETHYL ESTER CYCLASE-RELATED"/>
    <property type="match status" value="1"/>
</dbReference>
<evidence type="ECO:0000256" key="3">
    <source>
        <dbReference type="ARBA" id="ARBA00022723"/>
    </source>
</evidence>
<dbReference type="Pfam" id="PF04055">
    <property type="entry name" value="Radical_SAM"/>
    <property type="match status" value="1"/>
</dbReference>
<dbReference type="InterPro" id="IPR034466">
    <property type="entry name" value="Methyltransferase_Class_B"/>
</dbReference>
<keyword evidence="3" id="KW-0479">Metal-binding</keyword>
<dbReference type="PANTHER" id="PTHR43409:SF16">
    <property type="entry name" value="SLR0320 PROTEIN"/>
    <property type="match status" value="1"/>
</dbReference>
<dbReference type="PROSITE" id="PS51332">
    <property type="entry name" value="B12_BINDING"/>
    <property type="match status" value="1"/>
</dbReference>
<evidence type="ECO:0000256" key="4">
    <source>
        <dbReference type="ARBA" id="ARBA00023004"/>
    </source>
</evidence>
<evidence type="ECO:0000259" key="6">
    <source>
        <dbReference type="PROSITE" id="PS51332"/>
    </source>
</evidence>
<dbReference type="SFLD" id="SFLDG01082">
    <property type="entry name" value="B12-binding_domain_containing"/>
    <property type="match status" value="1"/>
</dbReference>
<dbReference type="InterPro" id="IPR023404">
    <property type="entry name" value="rSAM_horseshoe"/>
</dbReference>
<proteinExistence type="predicted"/>
<evidence type="ECO:0000256" key="1">
    <source>
        <dbReference type="ARBA" id="ARBA00001966"/>
    </source>
</evidence>
<dbReference type="EMBL" id="JANFNH010000039">
    <property type="protein sequence ID" value="MCQ4045261.1"/>
    <property type="molecule type" value="Genomic_DNA"/>
</dbReference>
<organism evidence="8 9">
    <name type="scientific">Streptantibioticus rubrisoli</name>
    <dbReference type="NCBI Taxonomy" id="1387313"/>
    <lineage>
        <taxon>Bacteria</taxon>
        <taxon>Bacillati</taxon>
        <taxon>Actinomycetota</taxon>
        <taxon>Actinomycetes</taxon>
        <taxon>Kitasatosporales</taxon>
        <taxon>Streptomycetaceae</taxon>
        <taxon>Streptantibioticus</taxon>
    </lineage>
</organism>
<dbReference type="PROSITE" id="PS51918">
    <property type="entry name" value="RADICAL_SAM"/>
    <property type="match status" value="1"/>
</dbReference>
<dbReference type="SFLD" id="SFLDG01123">
    <property type="entry name" value="methyltransferase_(Class_B)"/>
    <property type="match status" value="1"/>
</dbReference>
<dbReference type="Gene3D" id="3.80.30.20">
    <property type="entry name" value="tm_1862 like domain"/>
    <property type="match status" value="1"/>
</dbReference>
<dbReference type="InterPro" id="IPR007197">
    <property type="entry name" value="rSAM"/>
</dbReference>
<dbReference type="InterPro" id="IPR006638">
    <property type="entry name" value="Elp3/MiaA/NifB-like_rSAM"/>
</dbReference>
<reference evidence="8 9" key="1">
    <citation type="submission" date="2022-06" db="EMBL/GenBank/DDBJ databases">
        <title>Draft genome sequence of type strain Streptomyces rubrisoli DSM 42083.</title>
        <authorList>
            <person name="Duangmal K."/>
            <person name="Klaysubun C."/>
        </authorList>
    </citation>
    <scope>NUCLEOTIDE SEQUENCE [LARGE SCALE GENOMIC DNA]</scope>
    <source>
        <strain evidence="8 9">DSM 42083</strain>
    </source>
</reference>
<keyword evidence="5" id="KW-0411">Iron-sulfur</keyword>
<keyword evidence="4" id="KW-0408">Iron</keyword>
<dbReference type="SUPFAM" id="SSF102114">
    <property type="entry name" value="Radical SAM enzymes"/>
    <property type="match status" value="1"/>
</dbReference>
<comment type="cofactor">
    <cofactor evidence="1">
        <name>[4Fe-4S] cluster</name>
        <dbReference type="ChEBI" id="CHEBI:49883"/>
    </cofactor>
</comment>
<dbReference type="SMART" id="SM00729">
    <property type="entry name" value="Elp3"/>
    <property type="match status" value="1"/>
</dbReference>
<keyword evidence="2" id="KW-0949">S-adenosyl-L-methionine</keyword>
<dbReference type="RefSeq" id="WP_255931393.1">
    <property type="nucleotide sequence ID" value="NZ_JANFNH010000039.1"/>
</dbReference>
<comment type="caution">
    <text evidence="8">The sequence shown here is derived from an EMBL/GenBank/DDBJ whole genome shotgun (WGS) entry which is preliminary data.</text>
</comment>
<accession>A0ABT1PIS4</accession>
<evidence type="ECO:0000313" key="9">
    <source>
        <dbReference type="Proteomes" id="UP001206206"/>
    </source>
</evidence>
<dbReference type="InterPro" id="IPR058240">
    <property type="entry name" value="rSAM_sf"/>
</dbReference>
<dbReference type="Proteomes" id="UP001206206">
    <property type="component" value="Unassembled WGS sequence"/>
</dbReference>
<dbReference type="InterPro" id="IPR051198">
    <property type="entry name" value="BchE-like"/>
</dbReference>
<keyword evidence="9" id="KW-1185">Reference proteome</keyword>
<evidence type="ECO:0000256" key="5">
    <source>
        <dbReference type="ARBA" id="ARBA00023014"/>
    </source>
</evidence>
<dbReference type="SUPFAM" id="SSF52242">
    <property type="entry name" value="Cobalamin (vitamin B12)-binding domain"/>
    <property type="match status" value="1"/>
</dbReference>
<gene>
    <name evidence="8" type="ORF">NON19_25320</name>
</gene>
<dbReference type="InterPro" id="IPR006158">
    <property type="entry name" value="Cobalamin-bd"/>
</dbReference>
<sequence>MTQVNSPDCILIGFNEIDFADFARAQKVFEQNSGAYRELLTNSVLLGDRRMTYMDLLNVVREHMTGQPSRLTAFEMPSLGVAYLTSFLRRRGFDVGVVNFFNTGKGDLAAMLAGTPRAVAITTTYYVDDEPIRQIIRFVREHNPEVPVIVGGPRVHNLCAGQPPQVQDVLLKALGADIYIDSAQGEDSLAGVLGALRDKGGDLSGTPNLIYRSPRDPRGPMVRTLPMVENNDLNENAVDWSYFEPDYFAPTTYMRTSRSCSFGCAFCNYPAMAGPLTLSDLSTIENELRYLCEKGVRNLIFVDDTFNVPLPRFKKICRMMIENRFDLRWVSFFRCSNADDEAFDLMAEAGCMGVFLGIESGDQRILKNMTKFARTDRYEYGIRELTRRGIVTLASIVLGFPGENEESVNNTIDFLNRTQPTFYNVQLYYHDVLAPIEQQRQKYGIEGSGYSWRHSTMSWQEAADWKDAFVRRVRGPALMPLYGLSIWCIPYLISQGMTMDEIIRFTKSATQLVVKGLDADYIAPEPEIETLAQALAGAPAAVGG</sequence>
<name>A0ABT1PIS4_9ACTN</name>
<feature type="domain" description="B12-binding" evidence="6">
    <location>
        <begin position="61"/>
        <end position="203"/>
    </location>
</feature>